<keyword evidence="1" id="KW-0547">Nucleotide-binding</keyword>
<keyword evidence="2" id="KW-1185">Reference proteome</keyword>
<reference evidence="2" key="1">
    <citation type="journal article" date="2019" name="Int. J. Syst. Evol. Microbiol.">
        <title>The Global Catalogue of Microorganisms (GCM) 10K type strain sequencing project: providing services to taxonomists for standard genome sequencing and annotation.</title>
        <authorList>
            <consortium name="The Broad Institute Genomics Platform"/>
            <consortium name="The Broad Institute Genome Sequencing Center for Infectious Disease"/>
            <person name="Wu L."/>
            <person name="Ma J."/>
        </authorList>
    </citation>
    <scope>NUCLEOTIDE SEQUENCE [LARGE SCALE GENOMIC DNA]</scope>
    <source>
        <strain evidence="2">CGMCC 4.1641</strain>
    </source>
</reference>
<dbReference type="InterPro" id="IPR036890">
    <property type="entry name" value="HATPase_C_sf"/>
</dbReference>
<dbReference type="PANTHER" id="PTHR35526:SF3">
    <property type="entry name" value="ANTI-SIGMA-F FACTOR RSBW"/>
    <property type="match status" value="1"/>
</dbReference>
<dbReference type="InterPro" id="IPR050267">
    <property type="entry name" value="Anti-sigma-factor_SerPK"/>
</dbReference>
<dbReference type="EMBL" id="JBHSKJ010000013">
    <property type="protein sequence ID" value="MFC5147623.1"/>
    <property type="molecule type" value="Genomic_DNA"/>
</dbReference>
<dbReference type="PANTHER" id="PTHR35526">
    <property type="entry name" value="ANTI-SIGMA-F FACTOR RSBW-RELATED"/>
    <property type="match status" value="1"/>
</dbReference>
<dbReference type="GO" id="GO:0005524">
    <property type="term" value="F:ATP binding"/>
    <property type="evidence" value="ECO:0007669"/>
    <property type="project" value="UniProtKB-KW"/>
</dbReference>
<keyword evidence="1" id="KW-0067">ATP-binding</keyword>
<comment type="caution">
    <text evidence="1">The sequence shown here is derived from an EMBL/GenBank/DDBJ whole genome shotgun (WGS) entry which is preliminary data.</text>
</comment>
<name>A0ABW0A210_9ACTN</name>
<sequence>MDIKRCRPVELWQVPFLAVPERVDQLCRTLQSPLKLWGLSDLVGPAQLCMTELVTNVITHVGVGTPTWVTVSLEGACVRIEVRDPGPHRLAPQEQRRGRSLAEKLAVRWGVASQDHGKASWCELATGLPATEAHPADPRVVGAEAVLTLYGRGPAWGRAHSPLHRAASEEAATELIVDLLHWLRAHGADPDTALDRAQTRYEAGAVQGARLTDD</sequence>
<evidence type="ECO:0000313" key="2">
    <source>
        <dbReference type="Proteomes" id="UP001596222"/>
    </source>
</evidence>
<gene>
    <name evidence="1" type="ORF">ACFPP6_23445</name>
</gene>
<dbReference type="Gene3D" id="3.30.565.10">
    <property type="entry name" value="Histidine kinase-like ATPase, C-terminal domain"/>
    <property type="match status" value="1"/>
</dbReference>
<protein>
    <submittedName>
        <fullName evidence="1">ATP-binding protein</fullName>
    </submittedName>
</protein>
<dbReference type="Proteomes" id="UP001596222">
    <property type="component" value="Unassembled WGS sequence"/>
</dbReference>
<dbReference type="SUPFAM" id="SSF55874">
    <property type="entry name" value="ATPase domain of HSP90 chaperone/DNA topoisomerase II/histidine kinase"/>
    <property type="match status" value="1"/>
</dbReference>
<dbReference type="RefSeq" id="WP_382045639.1">
    <property type="nucleotide sequence ID" value="NZ_JBHSKJ010000013.1"/>
</dbReference>
<organism evidence="1 2">
    <name type="scientific">Streptomyces aureoversilis</name>
    <dbReference type="NCBI Taxonomy" id="67277"/>
    <lineage>
        <taxon>Bacteria</taxon>
        <taxon>Bacillati</taxon>
        <taxon>Actinomycetota</taxon>
        <taxon>Actinomycetes</taxon>
        <taxon>Kitasatosporales</taxon>
        <taxon>Streptomycetaceae</taxon>
        <taxon>Streptomyces</taxon>
    </lineage>
</organism>
<evidence type="ECO:0000313" key="1">
    <source>
        <dbReference type="EMBL" id="MFC5147623.1"/>
    </source>
</evidence>
<proteinExistence type="predicted"/>
<accession>A0ABW0A210</accession>
<dbReference type="CDD" id="cd16936">
    <property type="entry name" value="HATPase_RsbW-like"/>
    <property type="match status" value="1"/>
</dbReference>